<sequence length="63" mass="7383">MNYIFNDEGFGINTFIPERPDVEGELLAIMEAKAEELVRPTGEKQRNYERVNMLDSYRESRIS</sequence>
<dbReference type="KEGG" id="nco:AAW31_12670"/>
<keyword evidence="2" id="KW-1185">Reference proteome</keyword>
<accession>A0A0F7KH55</accession>
<dbReference type="Proteomes" id="UP000034156">
    <property type="component" value="Chromosome"/>
</dbReference>
<evidence type="ECO:0000313" key="1">
    <source>
        <dbReference type="EMBL" id="AKH38453.1"/>
    </source>
</evidence>
<name>A0A0F7KH55_9PROT</name>
<dbReference type="PATRIC" id="fig|44574.3.peg.3080"/>
<reference evidence="1 2" key="2">
    <citation type="journal article" date="2016" name="Genome Announc.">
        <title>Genome Sequence of Nitrosomonas communis Strain Nm2, a Mesophilic Ammonia-Oxidizing Bacterium Isolated from Mediterranean Soil.</title>
        <authorList>
            <person name="Kozlowski J.A."/>
            <person name="Kits K.D."/>
            <person name="Stein L.Y."/>
        </authorList>
    </citation>
    <scope>NUCLEOTIDE SEQUENCE [LARGE SCALE GENOMIC DNA]</scope>
    <source>
        <strain evidence="1 2">Nm2</strain>
    </source>
</reference>
<gene>
    <name evidence="1" type="ORF">AAW31_12670</name>
</gene>
<evidence type="ECO:0000313" key="2">
    <source>
        <dbReference type="Proteomes" id="UP000034156"/>
    </source>
</evidence>
<protein>
    <submittedName>
        <fullName evidence="1">Uncharacterized protein</fullName>
    </submittedName>
</protein>
<dbReference type="EMBL" id="CP011451">
    <property type="protein sequence ID" value="AKH38453.1"/>
    <property type="molecule type" value="Genomic_DNA"/>
</dbReference>
<dbReference type="RefSeq" id="WP_046850494.1">
    <property type="nucleotide sequence ID" value="NZ_CP011451.1"/>
</dbReference>
<proteinExistence type="predicted"/>
<dbReference type="AlphaFoldDB" id="A0A0F7KH55"/>
<organism evidence="1 2">
    <name type="scientific">Nitrosomonas communis</name>
    <dbReference type="NCBI Taxonomy" id="44574"/>
    <lineage>
        <taxon>Bacteria</taxon>
        <taxon>Pseudomonadati</taxon>
        <taxon>Pseudomonadota</taxon>
        <taxon>Betaproteobacteria</taxon>
        <taxon>Nitrosomonadales</taxon>
        <taxon>Nitrosomonadaceae</taxon>
        <taxon>Nitrosomonas</taxon>
    </lineage>
</organism>
<reference evidence="2" key="1">
    <citation type="submission" date="2015-05" db="EMBL/GenBank/DDBJ databases">
        <title>Draft genome of Nitrosomonas communis strain Nm2.</title>
        <authorList>
            <person name="Kozlowski J.A."/>
            <person name="Kits K.D."/>
            <person name="Stein L.Y."/>
        </authorList>
    </citation>
    <scope>NUCLEOTIDE SEQUENCE [LARGE SCALE GENOMIC DNA]</scope>
    <source>
        <strain evidence="2">Nm2</strain>
    </source>
</reference>